<accession>A0A0K1PV43</accession>
<dbReference type="AlphaFoldDB" id="A0A0K1PV43"/>
<gene>
    <name evidence="2" type="ORF">AKJ09_03668</name>
</gene>
<evidence type="ECO:0000256" key="1">
    <source>
        <dbReference type="SAM" id="MobiDB-lite"/>
    </source>
</evidence>
<dbReference type="STRING" id="1391654.AKJ09_03668"/>
<sequence>MASESKKPGLALVIGVGKDKGRSKEDDDSEPDMDDEDYQASIEELADVLDISDDKREAFRDAFQAAVMSCK</sequence>
<protein>
    <submittedName>
        <fullName evidence="2">Uncharacterized protein</fullName>
    </submittedName>
</protein>
<evidence type="ECO:0000313" key="3">
    <source>
        <dbReference type="Proteomes" id="UP000064967"/>
    </source>
</evidence>
<reference evidence="2 3" key="1">
    <citation type="submission" date="2015-08" db="EMBL/GenBank/DDBJ databases">
        <authorList>
            <person name="Babu N.S."/>
            <person name="Beckwith C.J."/>
            <person name="Beseler K.G."/>
            <person name="Brison A."/>
            <person name="Carone J.V."/>
            <person name="Caskin T.P."/>
            <person name="Diamond M."/>
            <person name="Durham M.E."/>
            <person name="Foxe J.M."/>
            <person name="Go M."/>
            <person name="Henderson B.A."/>
            <person name="Jones I.B."/>
            <person name="McGettigan J.A."/>
            <person name="Micheletti S.J."/>
            <person name="Nasrallah M.E."/>
            <person name="Ortiz D."/>
            <person name="Piller C.R."/>
            <person name="Privatt S.R."/>
            <person name="Schneider S.L."/>
            <person name="Sharp S."/>
            <person name="Smith T.C."/>
            <person name="Stanton J.D."/>
            <person name="Ullery H.E."/>
            <person name="Wilson R.J."/>
            <person name="Serrano M.G."/>
            <person name="Buck G."/>
            <person name="Lee V."/>
            <person name="Wang Y."/>
            <person name="Carvalho R."/>
            <person name="Voegtly L."/>
            <person name="Shi R."/>
            <person name="Duckworth R."/>
            <person name="Johnson A."/>
            <person name="Loviza R."/>
            <person name="Walstead R."/>
            <person name="Shah Z."/>
            <person name="Kiflezghi M."/>
            <person name="Wade K."/>
            <person name="Ball S.L."/>
            <person name="Bradley K.W."/>
            <person name="Asai D.J."/>
            <person name="Bowman C.A."/>
            <person name="Russell D.A."/>
            <person name="Pope W.H."/>
            <person name="Jacobs-Sera D."/>
            <person name="Hendrix R.W."/>
            <person name="Hatfull G.F."/>
        </authorList>
    </citation>
    <scope>NUCLEOTIDE SEQUENCE [LARGE SCALE GENOMIC DNA]</scope>
    <source>
        <strain evidence="2 3">DSM 27648</strain>
    </source>
</reference>
<proteinExistence type="predicted"/>
<feature type="compositionally biased region" description="Acidic residues" evidence="1">
    <location>
        <begin position="26"/>
        <end position="37"/>
    </location>
</feature>
<name>A0A0K1PV43_9BACT</name>
<dbReference type="EMBL" id="CP012333">
    <property type="protein sequence ID" value="AKU97004.1"/>
    <property type="molecule type" value="Genomic_DNA"/>
</dbReference>
<dbReference type="RefSeq" id="WP_146648219.1">
    <property type="nucleotide sequence ID" value="NZ_CP012333.1"/>
</dbReference>
<organism evidence="2 3">
    <name type="scientific">Labilithrix luteola</name>
    <dbReference type="NCBI Taxonomy" id="1391654"/>
    <lineage>
        <taxon>Bacteria</taxon>
        <taxon>Pseudomonadati</taxon>
        <taxon>Myxococcota</taxon>
        <taxon>Polyangia</taxon>
        <taxon>Polyangiales</taxon>
        <taxon>Labilitrichaceae</taxon>
        <taxon>Labilithrix</taxon>
    </lineage>
</organism>
<dbReference type="Proteomes" id="UP000064967">
    <property type="component" value="Chromosome"/>
</dbReference>
<evidence type="ECO:0000313" key="2">
    <source>
        <dbReference type="EMBL" id="AKU97004.1"/>
    </source>
</evidence>
<feature type="region of interest" description="Disordered" evidence="1">
    <location>
        <begin position="1"/>
        <end position="37"/>
    </location>
</feature>
<keyword evidence="3" id="KW-1185">Reference proteome</keyword>
<dbReference type="KEGG" id="llu:AKJ09_03668"/>